<evidence type="ECO:0000259" key="15">
    <source>
        <dbReference type="Pfam" id="PF00745"/>
    </source>
</evidence>
<dbReference type="InterPro" id="IPR015895">
    <property type="entry name" value="4pyrrol_synth_GluRdtase_N"/>
</dbReference>
<dbReference type="SUPFAM" id="SSF69742">
    <property type="entry name" value="Glutamyl tRNA-reductase catalytic, N-terminal domain"/>
    <property type="match status" value="1"/>
</dbReference>
<evidence type="ECO:0000256" key="4">
    <source>
        <dbReference type="ARBA" id="ARBA00022857"/>
    </source>
</evidence>
<dbReference type="SUPFAM" id="SSF69075">
    <property type="entry name" value="Glutamyl tRNA-reductase dimerization domain"/>
    <property type="match status" value="1"/>
</dbReference>
<dbReference type="InterPro" id="IPR006151">
    <property type="entry name" value="Shikm_DH/Glu-tRNA_Rdtase"/>
</dbReference>
<dbReference type="InterPro" id="IPR036453">
    <property type="entry name" value="GluRdtase_dimer_dom_sf"/>
</dbReference>
<dbReference type="Pfam" id="PF05201">
    <property type="entry name" value="GlutR_N"/>
    <property type="match status" value="1"/>
</dbReference>
<evidence type="ECO:0000259" key="16">
    <source>
        <dbReference type="Pfam" id="PF01488"/>
    </source>
</evidence>
<comment type="miscellaneous">
    <text evidence="9">During catalysis, the active site Cys acts as a nucleophile attacking the alpha-carbonyl group of tRNA-bound glutamate with the formation of a thioester intermediate between enzyme and glutamate, and the concomitant release of tRNA(Glu). The thioester intermediate is finally reduced by direct hydride transfer from NADPH, to form the product GSA.</text>
</comment>
<dbReference type="GO" id="GO:0050661">
    <property type="term" value="F:NADP binding"/>
    <property type="evidence" value="ECO:0007669"/>
    <property type="project" value="InterPro"/>
</dbReference>
<feature type="active site" description="Nucleophile" evidence="9 10">
    <location>
        <position position="50"/>
    </location>
</feature>
<dbReference type="FunFam" id="3.30.460.30:FF:000001">
    <property type="entry name" value="Glutamyl-tRNA reductase"/>
    <property type="match status" value="1"/>
</dbReference>
<dbReference type="Pfam" id="PF01488">
    <property type="entry name" value="Shikimate_DH"/>
    <property type="match status" value="1"/>
</dbReference>
<keyword evidence="4 9" id="KW-0521">NADP</keyword>
<keyword evidence="19" id="KW-1185">Reference proteome</keyword>
<evidence type="ECO:0000256" key="5">
    <source>
        <dbReference type="ARBA" id="ARBA00023002"/>
    </source>
</evidence>
<comment type="pathway">
    <text evidence="1 9 14">Porphyrin-containing compound metabolism; protoporphyrin-IX biosynthesis; 5-aminolevulinate from L-glutamyl-tRNA(Glu): step 1/2.</text>
</comment>
<sequence length="444" mass="49885">MFILTVGLNHKTAPVEVREKLAFSEESLPEALAELKEQPQIEGCVILSTCNRTELYAATTDVEAGLASLHTFLSRRCNMPLTELREFLYTHTLYDAVRHLFRVASGLDSMVLGETEILGQVRDAYQIACDHSATNGVLNTFFQQAITVGKRVRTETKIDQNPVSISYTAVELVRQQLEDLSGLTALIVGAGEMGELTVKHLVANGISRILVANRSYERAVRLPERFQGEAVEFSQLLERMKEADVVVSCTAATHYIIKRDDIARVMREREGQPMFLIDIAVPRDIEPEVGGIEGVTLYDIDGLKNVVDRNLEQRRKAAEKAEKIIEEEIESFFKWLGSLFVVPTIVALKEKANRIKEAELTRALNRLAPVTEREKKVISSMANSIVNQLLHDPIINLKERATTKQGHLYAEILQNLFNLEVEGQRPKEKKIGQKPVGINTQQRN</sequence>
<dbReference type="UniPathway" id="UPA00251">
    <property type="reaction ID" value="UER00316"/>
</dbReference>
<dbReference type="PROSITE" id="PS00747">
    <property type="entry name" value="GLUTR"/>
    <property type="match status" value="1"/>
</dbReference>
<protein>
    <recommendedName>
        <fullName evidence="8 9">Glutamyl-tRNA reductase</fullName>
        <shortName evidence="9">GluTR</shortName>
        <ecNumber evidence="3 9">1.2.1.70</ecNumber>
    </recommendedName>
</protein>
<dbReference type="EMBL" id="BDGJ01000164">
    <property type="protein sequence ID" value="GAW93601.1"/>
    <property type="molecule type" value="Genomic_DNA"/>
</dbReference>
<name>A0A1Z5HW92_9FIRM</name>
<dbReference type="NCBIfam" id="NF000744">
    <property type="entry name" value="PRK00045.1-3"/>
    <property type="match status" value="1"/>
</dbReference>
<feature type="domain" description="Quinate/shikimate 5-dehydrogenase/glutamyl-tRNA reductase" evidence="16">
    <location>
        <begin position="171"/>
        <end position="306"/>
    </location>
</feature>
<evidence type="ECO:0000256" key="12">
    <source>
        <dbReference type="PIRSR" id="PIRSR000445-3"/>
    </source>
</evidence>
<dbReference type="Proteomes" id="UP000197032">
    <property type="component" value="Unassembled WGS sequence"/>
</dbReference>
<dbReference type="EC" id="1.2.1.70" evidence="3 9"/>
<reference evidence="19" key="1">
    <citation type="journal article" date="2017" name="Appl. Environ. Microbiol.">
        <title>Genomic Analysis of Calderihabitans maritimus KKC1, a Thermophilic, Hydrogenogenic, Carboxydotrophic Bacterium Isolated from Marine Sediment.</title>
        <authorList>
            <person name="Omae K."/>
            <person name="Yoneda Y."/>
            <person name="Fukuyama Y."/>
            <person name="Yoshida T."/>
            <person name="Sako Y."/>
        </authorList>
    </citation>
    <scope>NUCLEOTIDE SEQUENCE [LARGE SCALE GENOMIC DNA]</scope>
    <source>
        <strain evidence="19">KKC1</strain>
    </source>
</reference>
<feature type="domain" description="Tetrapyrrole biosynthesis glutamyl-tRNA reductase dimerisation" evidence="15">
    <location>
        <begin position="320"/>
        <end position="419"/>
    </location>
</feature>
<dbReference type="GO" id="GO:0019353">
    <property type="term" value="P:protoporphyrinogen IX biosynthetic process from glutamate"/>
    <property type="evidence" value="ECO:0007669"/>
    <property type="project" value="TreeGrafter"/>
</dbReference>
<feature type="binding site" evidence="9 11">
    <location>
        <position position="109"/>
    </location>
    <ligand>
        <name>substrate</name>
    </ligand>
</feature>
<feature type="binding site" evidence="9 11">
    <location>
        <begin position="114"/>
        <end position="116"/>
    </location>
    <ligand>
        <name>substrate</name>
    </ligand>
</feature>
<evidence type="ECO:0000256" key="13">
    <source>
        <dbReference type="PIRSR" id="PIRSR000445-4"/>
    </source>
</evidence>
<evidence type="ECO:0000256" key="2">
    <source>
        <dbReference type="ARBA" id="ARBA00005916"/>
    </source>
</evidence>
<dbReference type="OrthoDB" id="110209at2"/>
<evidence type="ECO:0000256" key="11">
    <source>
        <dbReference type="PIRSR" id="PIRSR000445-2"/>
    </source>
</evidence>
<dbReference type="InterPro" id="IPR015896">
    <property type="entry name" value="4pyrrol_synth_GluRdtase_dimer"/>
</dbReference>
<feature type="site" description="Important for activity" evidence="9 13">
    <location>
        <position position="99"/>
    </location>
</feature>
<comment type="similarity">
    <text evidence="2 9 14">Belongs to the glutamyl-tRNA reductase family.</text>
</comment>
<comment type="caution">
    <text evidence="18">The sequence shown here is derived from an EMBL/GenBank/DDBJ whole genome shotgun (WGS) entry which is preliminary data.</text>
</comment>
<evidence type="ECO:0000256" key="9">
    <source>
        <dbReference type="HAMAP-Rule" id="MF_00087"/>
    </source>
</evidence>
<comment type="subunit">
    <text evidence="9">Homodimer.</text>
</comment>
<dbReference type="FunFam" id="3.40.50.720:FF:000031">
    <property type="entry name" value="Glutamyl-tRNA reductase"/>
    <property type="match status" value="1"/>
</dbReference>
<feature type="binding site" evidence="9 12">
    <location>
        <begin position="189"/>
        <end position="194"/>
    </location>
    <ligand>
        <name>NADP(+)</name>
        <dbReference type="ChEBI" id="CHEBI:58349"/>
    </ligand>
</feature>
<evidence type="ECO:0000259" key="17">
    <source>
        <dbReference type="Pfam" id="PF05201"/>
    </source>
</evidence>
<comment type="catalytic activity">
    <reaction evidence="7 9 14">
        <text>(S)-4-amino-5-oxopentanoate + tRNA(Glu) + NADP(+) = L-glutamyl-tRNA(Glu) + NADPH + H(+)</text>
        <dbReference type="Rhea" id="RHEA:12344"/>
        <dbReference type="Rhea" id="RHEA-COMP:9663"/>
        <dbReference type="Rhea" id="RHEA-COMP:9680"/>
        <dbReference type="ChEBI" id="CHEBI:15378"/>
        <dbReference type="ChEBI" id="CHEBI:57501"/>
        <dbReference type="ChEBI" id="CHEBI:57783"/>
        <dbReference type="ChEBI" id="CHEBI:58349"/>
        <dbReference type="ChEBI" id="CHEBI:78442"/>
        <dbReference type="ChEBI" id="CHEBI:78520"/>
        <dbReference type="EC" id="1.2.1.70"/>
    </reaction>
</comment>
<feature type="domain" description="Glutamyl-tRNA reductase N-terminal" evidence="17">
    <location>
        <begin position="6"/>
        <end position="156"/>
    </location>
</feature>
<evidence type="ECO:0000256" key="6">
    <source>
        <dbReference type="ARBA" id="ARBA00023244"/>
    </source>
</evidence>
<evidence type="ECO:0000256" key="14">
    <source>
        <dbReference type="RuleBase" id="RU000584"/>
    </source>
</evidence>
<dbReference type="SUPFAM" id="SSF51735">
    <property type="entry name" value="NAD(P)-binding Rossmann-fold domains"/>
    <property type="match status" value="1"/>
</dbReference>
<dbReference type="PANTHER" id="PTHR43013:SF1">
    <property type="entry name" value="GLUTAMYL-TRNA REDUCTASE"/>
    <property type="match status" value="1"/>
</dbReference>
<organism evidence="18 19">
    <name type="scientific">Calderihabitans maritimus</name>
    <dbReference type="NCBI Taxonomy" id="1246530"/>
    <lineage>
        <taxon>Bacteria</taxon>
        <taxon>Bacillati</taxon>
        <taxon>Bacillota</taxon>
        <taxon>Clostridia</taxon>
        <taxon>Neomoorellales</taxon>
        <taxon>Calderihabitantaceae</taxon>
        <taxon>Calderihabitans</taxon>
    </lineage>
</organism>
<feature type="binding site" evidence="9 11">
    <location>
        <position position="120"/>
    </location>
    <ligand>
        <name>substrate</name>
    </ligand>
</feature>
<dbReference type="Pfam" id="PF00745">
    <property type="entry name" value="GlutR_dimer"/>
    <property type="match status" value="1"/>
</dbReference>
<dbReference type="GO" id="GO:0008883">
    <property type="term" value="F:glutamyl-tRNA reductase activity"/>
    <property type="evidence" value="ECO:0007669"/>
    <property type="project" value="UniProtKB-UniRule"/>
</dbReference>
<dbReference type="Gene3D" id="3.40.50.720">
    <property type="entry name" value="NAD(P)-binding Rossmann-like Domain"/>
    <property type="match status" value="1"/>
</dbReference>
<dbReference type="CDD" id="cd05213">
    <property type="entry name" value="NAD_bind_Glutamyl_tRNA_reduct"/>
    <property type="match status" value="1"/>
</dbReference>
<gene>
    <name evidence="9" type="primary">hemA</name>
    <name evidence="18" type="ORF">KKC1_27300</name>
</gene>
<dbReference type="NCBIfam" id="TIGR01035">
    <property type="entry name" value="hemA"/>
    <property type="match status" value="1"/>
</dbReference>
<dbReference type="Gene3D" id="3.30.460.30">
    <property type="entry name" value="Glutamyl-tRNA reductase, N-terminal domain"/>
    <property type="match status" value="1"/>
</dbReference>
<evidence type="ECO:0000313" key="19">
    <source>
        <dbReference type="Proteomes" id="UP000197032"/>
    </source>
</evidence>
<evidence type="ECO:0000256" key="7">
    <source>
        <dbReference type="ARBA" id="ARBA00047464"/>
    </source>
</evidence>
<dbReference type="PANTHER" id="PTHR43013">
    <property type="entry name" value="GLUTAMYL-TRNA REDUCTASE"/>
    <property type="match status" value="1"/>
</dbReference>
<comment type="function">
    <text evidence="9">Catalyzes the NADPH-dependent reduction of glutamyl-tRNA(Glu) to glutamate 1-semialdehyde (GSA).</text>
</comment>
<dbReference type="HAMAP" id="MF_00087">
    <property type="entry name" value="Glu_tRNA_reductase"/>
    <property type="match status" value="1"/>
</dbReference>
<evidence type="ECO:0000256" key="10">
    <source>
        <dbReference type="PIRSR" id="PIRSR000445-1"/>
    </source>
</evidence>
<dbReference type="InterPro" id="IPR036343">
    <property type="entry name" value="GluRdtase_N_sf"/>
</dbReference>
<proteinExistence type="inferred from homology"/>
<dbReference type="AlphaFoldDB" id="A0A1Z5HW92"/>
<evidence type="ECO:0000256" key="8">
    <source>
        <dbReference type="ARBA" id="ARBA00068659"/>
    </source>
</evidence>
<accession>A0A1Z5HW92</accession>
<dbReference type="PIRSF" id="PIRSF000445">
    <property type="entry name" value="4pyrrol_synth_GluRdtase"/>
    <property type="match status" value="1"/>
</dbReference>
<evidence type="ECO:0000256" key="3">
    <source>
        <dbReference type="ARBA" id="ARBA00012970"/>
    </source>
</evidence>
<keyword evidence="6 9" id="KW-0627">Porphyrin biosynthesis</keyword>
<evidence type="ECO:0000313" key="18">
    <source>
        <dbReference type="EMBL" id="GAW93601.1"/>
    </source>
</evidence>
<evidence type="ECO:0000256" key="1">
    <source>
        <dbReference type="ARBA" id="ARBA00005059"/>
    </source>
</evidence>
<dbReference type="InterPro" id="IPR018214">
    <property type="entry name" value="GluRdtase_CS"/>
</dbReference>
<comment type="domain">
    <text evidence="9">Possesses an unusual extended V-shaped dimeric structure with each monomer consisting of three distinct domains arranged along a curved 'spinal' alpha-helix. The N-terminal catalytic domain specifically recognizes the glutamate moiety of the substrate. The second domain is the NADPH-binding domain, and the third C-terminal domain is responsible for dimerization.</text>
</comment>
<keyword evidence="5 9" id="KW-0560">Oxidoreductase</keyword>
<feature type="binding site" evidence="9 11">
    <location>
        <begin position="49"/>
        <end position="52"/>
    </location>
    <ligand>
        <name>substrate</name>
    </ligand>
</feature>
<dbReference type="InterPro" id="IPR000343">
    <property type="entry name" value="4pyrrol_synth_GluRdtase"/>
</dbReference>
<dbReference type="RefSeq" id="WP_088554698.1">
    <property type="nucleotide sequence ID" value="NZ_BDGJ01000164.1"/>
</dbReference>
<dbReference type="InterPro" id="IPR036291">
    <property type="entry name" value="NAD(P)-bd_dom_sf"/>
</dbReference>